<dbReference type="AlphaFoldDB" id="A0A0H5RBD7"/>
<evidence type="ECO:0000256" key="1">
    <source>
        <dbReference type="SAM" id="SignalP"/>
    </source>
</evidence>
<sequence>MAKLLLLVALVVALNVAKSDEAEGRQSPLSAVAKAVHFLDDLVSKSSTGVLLGNRDESALPPLQGQDQETFDQEVFENAHDEFQEQLQDHEEGEIRPESVQVADEIIVDTATRSTNYLIATSLVLLWEIQEGIWEVMDIFEHIFLSFFNSENDLRKAKSSDIKQA</sequence>
<accession>A0A0H5RBD7</accession>
<proteinExistence type="predicted"/>
<dbReference type="EMBL" id="HACM01011083">
    <property type="protein sequence ID" value="CRZ11525.1"/>
    <property type="molecule type" value="Transcribed_RNA"/>
</dbReference>
<protein>
    <recommendedName>
        <fullName evidence="3">RxLR effector protein</fullName>
    </recommendedName>
</protein>
<organism evidence="2">
    <name type="scientific">Spongospora subterranea</name>
    <dbReference type="NCBI Taxonomy" id="70186"/>
    <lineage>
        <taxon>Eukaryota</taxon>
        <taxon>Sar</taxon>
        <taxon>Rhizaria</taxon>
        <taxon>Endomyxa</taxon>
        <taxon>Phytomyxea</taxon>
        <taxon>Plasmodiophorida</taxon>
        <taxon>Plasmodiophoridae</taxon>
        <taxon>Spongospora</taxon>
    </lineage>
</organism>
<name>A0A0H5RBD7_9EUKA</name>
<reference evidence="2" key="1">
    <citation type="submission" date="2015-04" db="EMBL/GenBank/DDBJ databases">
        <title>The genome sequence of the plant pathogenic Rhizarian Plasmodiophora brassicae reveals insights in its biotrophic life cycle and the origin of chitin synthesis.</title>
        <authorList>
            <person name="Schwelm A."/>
            <person name="Fogelqvist J."/>
            <person name="Knaust A."/>
            <person name="Julke S."/>
            <person name="Lilja T."/>
            <person name="Dhandapani V."/>
            <person name="Bonilla-Rosso G."/>
            <person name="Karlsson M."/>
            <person name="Shevchenko A."/>
            <person name="Choi S.R."/>
            <person name="Kim H.G."/>
            <person name="Park J.Y."/>
            <person name="Lim Y.P."/>
            <person name="Ludwig-Muller J."/>
            <person name="Dixelius C."/>
        </authorList>
    </citation>
    <scope>NUCLEOTIDE SEQUENCE</scope>
    <source>
        <tissue evidence="2">Potato root galls</tissue>
    </source>
</reference>
<evidence type="ECO:0000313" key="2">
    <source>
        <dbReference type="EMBL" id="CRZ11525.1"/>
    </source>
</evidence>
<feature type="signal peptide" evidence="1">
    <location>
        <begin position="1"/>
        <end position="19"/>
    </location>
</feature>
<keyword evidence="1" id="KW-0732">Signal</keyword>
<feature type="chain" id="PRO_5005223140" description="RxLR effector protein" evidence="1">
    <location>
        <begin position="20"/>
        <end position="165"/>
    </location>
</feature>
<evidence type="ECO:0008006" key="3">
    <source>
        <dbReference type="Google" id="ProtNLM"/>
    </source>
</evidence>